<proteinExistence type="predicted"/>
<keyword evidence="2" id="KW-1185">Reference proteome</keyword>
<comment type="caution">
    <text evidence="1">The sequence shown here is derived from an EMBL/GenBank/DDBJ whole genome shotgun (WGS) entry which is preliminary data.</text>
</comment>
<evidence type="ECO:0000313" key="2">
    <source>
        <dbReference type="Proteomes" id="UP000762676"/>
    </source>
</evidence>
<sequence>MKITAWCPGHEAPNMLGSSGQRANKHHCSHQCQRTDIYLHVKPVYIYPPTIIIYDGDSPPKSRYKHSFASICEQSGLITVIDSRDLLITQIASADVYHIQWDASVLGFEVYTHTLL</sequence>
<evidence type="ECO:0000313" key="1">
    <source>
        <dbReference type="EMBL" id="GFR57945.1"/>
    </source>
</evidence>
<name>A0AAV4EB72_9GAST</name>
<dbReference type="Proteomes" id="UP000762676">
    <property type="component" value="Unassembled WGS sequence"/>
</dbReference>
<accession>A0AAV4EB72</accession>
<organism evidence="1 2">
    <name type="scientific">Elysia marginata</name>
    <dbReference type="NCBI Taxonomy" id="1093978"/>
    <lineage>
        <taxon>Eukaryota</taxon>
        <taxon>Metazoa</taxon>
        <taxon>Spiralia</taxon>
        <taxon>Lophotrochozoa</taxon>
        <taxon>Mollusca</taxon>
        <taxon>Gastropoda</taxon>
        <taxon>Heterobranchia</taxon>
        <taxon>Euthyneura</taxon>
        <taxon>Panpulmonata</taxon>
        <taxon>Sacoglossa</taxon>
        <taxon>Placobranchoidea</taxon>
        <taxon>Plakobranchidae</taxon>
        <taxon>Elysia</taxon>
    </lineage>
</organism>
<gene>
    <name evidence="1" type="ORF">ElyMa_001757300</name>
</gene>
<protein>
    <submittedName>
        <fullName evidence="1">Uncharacterized protein</fullName>
    </submittedName>
</protein>
<dbReference type="EMBL" id="BMAT01003578">
    <property type="protein sequence ID" value="GFR57945.1"/>
    <property type="molecule type" value="Genomic_DNA"/>
</dbReference>
<reference evidence="1 2" key="1">
    <citation type="journal article" date="2021" name="Elife">
        <title>Chloroplast acquisition without the gene transfer in kleptoplastic sea slugs, Plakobranchus ocellatus.</title>
        <authorList>
            <person name="Maeda T."/>
            <person name="Takahashi S."/>
            <person name="Yoshida T."/>
            <person name="Shimamura S."/>
            <person name="Takaki Y."/>
            <person name="Nagai Y."/>
            <person name="Toyoda A."/>
            <person name="Suzuki Y."/>
            <person name="Arimoto A."/>
            <person name="Ishii H."/>
            <person name="Satoh N."/>
            <person name="Nishiyama T."/>
            <person name="Hasebe M."/>
            <person name="Maruyama T."/>
            <person name="Minagawa J."/>
            <person name="Obokata J."/>
            <person name="Shigenobu S."/>
        </authorList>
    </citation>
    <scope>NUCLEOTIDE SEQUENCE [LARGE SCALE GENOMIC DNA]</scope>
</reference>
<dbReference type="AlphaFoldDB" id="A0AAV4EB72"/>